<dbReference type="Proteomes" id="UP001212803">
    <property type="component" value="Chromosome"/>
</dbReference>
<name>A0ABY7M4S1_9CHLR</name>
<reference evidence="1 2" key="1">
    <citation type="journal article" date="2023" name="ISME J.">
        <title>Thermophilic Dehalococcoidia with unusual traits shed light on an unexpected past.</title>
        <authorList>
            <person name="Palmer M."/>
            <person name="Covington J.K."/>
            <person name="Zhou E.M."/>
            <person name="Thomas S.C."/>
            <person name="Habib N."/>
            <person name="Seymour C.O."/>
            <person name="Lai D."/>
            <person name="Johnston J."/>
            <person name="Hashimi A."/>
            <person name="Jiao J.Y."/>
            <person name="Muok A.R."/>
            <person name="Liu L."/>
            <person name="Xian W.D."/>
            <person name="Zhi X.Y."/>
            <person name="Li M.M."/>
            <person name="Silva L.P."/>
            <person name="Bowen B.P."/>
            <person name="Louie K."/>
            <person name="Briegel A."/>
            <person name="Pett-Ridge J."/>
            <person name="Weber P.K."/>
            <person name="Tocheva E.I."/>
            <person name="Woyke T."/>
            <person name="Northen T.R."/>
            <person name="Mayali X."/>
            <person name="Li W.J."/>
            <person name="Hedlund B.P."/>
        </authorList>
    </citation>
    <scope>NUCLEOTIDE SEQUENCE [LARGE SCALE GENOMIC DNA]</scope>
    <source>
        <strain evidence="1 2">YIM 72310</strain>
    </source>
</reference>
<proteinExistence type="predicted"/>
<dbReference type="CDD" id="cd02440">
    <property type="entry name" value="AdoMet_MTases"/>
    <property type="match status" value="1"/>
</dbReference>
<protein>
    <submittedName>
        <fullName evidence="1">Methyltransferase domain-containing protein</fullName>
    </submittedName>
</protein>
<keyword evidence="1" id="KW-0489">Methyltransferase</keyword>
<dbReference type="InterPro" id="IPR023149">
    <property type="entry name" value="Trans_acon_MeTrfase_C"/>
</dbReference>
<dbReference type="EMBL" id="CP115149">
    <property type="protein sequence ID" value="WBL35089.1"/>
    <property type="molecule type" value="Genomic_DNA"/>
</dbReference>
<dbReference type="InterPro" id="IPR029063">
    <property type="entry name" value="SAM-dependent_MTases_sf"/>
</dbReference>
<dbReference type="Pfam" id="PF13489">
    <property type="entry name" value="Methyltransf_23"/>
    <property type="match status" value="1"/>
</dbReference>
<accession>A0ABY7M4S1</accession>
<evidence type="ECO:0000313" key="2">
    <source>
        <dbReference type="Proteomes" id="UP001212803"/>
    </source>
</evidence>
<dbReference type="PANTHER" id="PTHR43861:SF1">
    <property type="entry name" value="TRANS-ACONITATE 2-METHYLTRANSFERASE"/>
    <property type="match status" value="1"/>
</dbReference>
<dbReference type="SUPFAM" id="SSF53335">
    <property type="entry name" value="S-adenosyl-L-methionine-dependent methyltransferases"/>
    <property type="match status" value="1"/>
</dbReference>
<dbReference type="PANTHER" id="PTHR43861">
    <property type="entry name" value="TRANS-ACONITATE 2-METHYLTRANSFERASE-RELATED"/>
    <property type="match status" value="1"/>
</dbReference>
<dbReference type="GO" id="GO:0008168">
    <property type="term" value="F:methyltransferase activity"/>
    <property type="evidence" value="ECO:0007669"/>
    <property type="project" value="UniProtKB-KW"/>
</dbReference>
<keyword evidence="1" id="KW-0808">Transferase</keyword>
<keyword evidence="2" id="KW-1185">Reference proteome</keyword>
<dbReference type="GO" id="GO:0032259">
    <property type="term" value="P:methylation"/>
    <property type="evidence" value="ECO:0007669"/>
    <property type="project" value="UniProtKB-KW"/>
</dbReference>
<dbReference type="Gene3D" id="3.40.50.150">
    <property type="entry name" value="Vaccinia Virus protein VP39"/>
    <property type="match status" value="1"/>
</dbReference>
<organism evidence="1 2">
    <name type="scientific">Tepidiforma flava</name>
    <dbReference type="NCBI Taxonomy" id="3004094"/>
    <lineage>
        <taxon>Bacteria</taxon>
        <taxon>Bacillati</taxon>
        <taxon>Chloroflexota</taxon>
        <taxon>Tepidiformia</taxon>
        <taxon>Tepidiformales</taxon>
        <taxon>Tepidiformaceae</taxon>
        <taxon>Tepidiforma</taxon>
    </lineage>
</organism>
<gene>
    <name evidence="1" type="ORF">O0235_09850</name>
</gene>
<dbReference type="Gene3D" id="1.10.150.290">
    <property type="entry name" value="S-adenosyl-L-methionine-dependent methyltransferases"/>
    <property type="match status" value="1"/>
</dbReference>
<sequence length="259" mass="28771">MSADWNPDRYERFRNERSQPFFDLLELTRPVPGGRVIDLGCGTGELTRALHERSRAAETLGIDSSPAMLARAAGFAGGGLRFELADIAAFAPAGPFDLVLSNAALQWLPDHERLLARIARWIAPGGQLAFQVPANADHPSHTVAHEVAREEPFATAMSGYVREWPVLPPERYAELLDGLGFERVHVRLQVYAHRLASTGDTVEWVRGTLLTDYERRLGPELYGAYLERYRERLLAELGDGAPYLYTFKRILAAGTRAGT</sequence>
<dbReference type="RefSeq" id="WP_270055617.1">
    <property type="nucleotide sequence ID" value="NZ_CP115149.1"/>
</dbReference>
<evidence type="ECO:0000313" key="1">
    <source>
        <dbReference type="EMBL" id="WBL35089.1"/>
    </source>
</evidence>